<dbReference type="EMBL" id="MFES01000034">
    <property type="protein sequence ID" value="OGE84813.1"/>
    <property type="molecule type" value="Genomic_DNA"/>
</dbReference>
<reference evidence="14 15" key="1">
    <citation type="journal article" date="2016" name="Nat. Commun.">
        <title>Thousands of microbial genomes shed light on interconnected biogeochemical processes in an aquifer system.</title>
        <authorList>
            <person name="Anantharaman K."/>
            <person name="Brown C.T."/>
            <person name="Hug L.A."/>
            <person name="Sharon I."/>
            <person name="Castelle C.J."/>
            <person name="Probst A.J."/>
            <person name="Thomas B.C."/>
            <person name="Singh A."/>
            <person name="Wilkins M.J."/>
            <person name="Karaoz U."/>
            <person name="Brodie E.L."/>
            <person name="Williams K.H."/>
            <person name="Hubbard S.S."/>
            <person name="Banfield J.F."/>
        </authorList>
    </citation>
    <scope>NUCLEOTIDE SEQUENCE [LARGE SCALE GENOMIC DNA]</scope>
</reference>
<evidence type="ECO:0000256" key="7">
    <source>
        <dbReference type="ARBA" id="ARBA00022840"/>
    </source>
</evidence>
<dbReference type="SUPFAM" id="SSF52540">
    <property type="entry name" value="P-loop containing nucleoside triphosphate hydrolases"/>
    <property type="match status" value="1"/>
</dbReference>
<dbReference type="InterPro" id="IPR018022">
    <property type="entry name" value="IPT"/>
</dbReference>
<feature type="binding site" evidence="10">
    <location>
        <begin position="15"/>
        <end position="20"/>
    </location>
    <ligand>
        <name>substrate</name>
    </ligand>
</feature>
<dbReference type="Gene3D" id="1.10.20.140">
    <property type="match status" value="1"/>
</dbReference>
<organism evidence="14 15">
    <name type="scientific">Candidatus Doudnabacteria bacterium RIFCSPHIGHO2_02_FULL_46_11</name>
    <dbReference type="NCBI Taxonomy" id="1817832"/>
    <lineage>
        <taxon>Bacteria</taxon>
        <taxon>Candidatus Doudnaibacteriota</taxon>
    </lineage>
</organism>
<comment type="cofactor">
    <cofactor evidence="1 10">
        <name>Mg(2+)</name>
        <dbReference type="ChEBI" id="CHEBI:18420"/>
    </cofactor>
</comment>
<dbReference type="GO" id="GO:0005524">
    <property type="term" value="F:ATP binding"/>
    <property type="evidence" value="ECO:0007669"/>
    <property type="project" value="UniProtKB-UniRule"/>
</dbReference>
<evidence type="ECO:0000256" key="5">
    <source>
        <dbReference type="ARBA" id="ARBA00022694"/>
    </source>
</evidence>
<evidence type="ECO:0000256" key="3">
    <source>
        <dbReference type="ARBA" id="ARBA00005842"/>
    </source>
</evidence>
<evidence type="ECO:0000256" key="9">
    <source>
        <dbReference type="ARBA" id="ARBA00049563"/>
    </source>
</evidence>
<comment type="subunit">
    <text evidence="10">Monomer.</text>
</comment>
<protein>
    <recommendedName>
        <fullName evidence="10">tRNA dimethylallyltransferase</fullName>
        <ecNumber evidence="10">2.5.1.75</ecNumber>
    </recommendedName>
    <alternativeName>
        <fullName evidence="10">Dimethylallyl diphosphate:tRNA dimethylallyltransferase</fullName>
        <shortName evidence="10">DMAPP:tRNA dimethylallyltransferase</shortName>
        <shortName evidence="10">DMATase</shortName>
    </alternativeName>
    <alternativeName>
        <fullName evidence="10">Isopentenyl-diphosphate:tRNA isopentenyltransferase</fullName>
        <shortName evidence="10">IPP transferase</shortName>
        <shortName evidence="10">IPPT</shortName>
        <shortName evidence="10">IPTase</shortName>
    </alternativeName>
</protein>
<feature type="binding site" evidence="10">
    <location>
        <begin position="13"/>
        <end position="20"/>
    </location>
    <ligand>
        <name>ATP</name>
        <dbReference type="ChEBI" id="CHEBI:30616"/>
    </ligand>
</feature>
<dbReference type="STRING" id="1817832.A3J48_01200"/>
<gene>
    <name evidence="10" type="primary">miaA</name>
    <name evidence="14" type="ORF">A3J48_01200</name>
</gene>
<dbReference type="GO" id="GO:0052381">
    <property type="term" value="F:tRNA dimethylallyltransferase activity"/>
    <property type="evidence" value="ECO:0007669"/>
    <property type="project" value="UniProtKB-UniRule"/>
</dbReference>
<comment type="caution">
    <text evidence="10">Lacks conserved residue(s) required for the propagation of feature annotation.</text>
</comment>
<dbReference type="PANTHER" id="PTHR11088:SF60">
    <property type="entry name" value="TRNA DIMETHYLALLYLTRANSFERASE"/>
    <property type="match status" value="1"/>
</dbReference>
<dbReference type="Proteomes" id="UP000176786">
    <property type="component" value="Unassembled WGS sequence"/>
</dbReference>
<comment type="function">
    <text evidence="2 10 12">Catalyzes the transfer of a dimethylallyl group onto the adenine at position 37 in tRNAs that read codons beginning with uridine, leading to the formation of N6-(dimethylallyl)adenosine (i(6)A).</text>
</comment>
<feature type="region of interest" description="Interaction with substrate tRNA" evidence="10">
    <location>
        <begin position="38"/>
        <end position="41"/>
    </location>
</feature>
<dbReference type="EC" id="2.5.1.75" evidence="10"/>
<comment type="catalytic activity">
    <reaction evidence="9 10 11">
        <text>adenosine(37) in tRNA + dimethylallyl diphosphate = N(6)-dimethylallyladenosine(37) in tRNA + diphosphate</text>
        <dbReference type="Rhea" id="RHEA:26482"/>
        <dbReference type="Rhea" id="RHEA-COMP:10162"/>
        <dbReference type="Rhea" id="RHEA-COMP:10375"/>
        <dbReference type="ChEBI" id="CHEBI:33019"/>
        <dbReference type="ChEBI" id="CHEBI:57623"/>
        <dbReference type="ChEBI" id="CHEBI:74411"/>
        <dbReference type="ChEBI" id="CHEBI:74415"/>
        <dbReference type="EC" id="2.5.1.75"/>
    </reaction>
</comment>
<accession>A0A1F5P4K6</accession>
<keyword evidence="7 10" id="KW-0067">ATP-binding</keyword>
<feature type="site" description="Interaction with substrate tRNA" evidence="10">
    <location>
        <position position="105"/>
    </location>
</feature>
<evidence type="ECO:0000256" key="1">
    <source>
        <dbReference type="ARBA" id="ARBA00001946"/>
    </source>
</evidence>
<keyword evidence="8 10" id="KW-0460">Magnesium</keyword>
<evidence type="ECO:0000256" key="10">
    <source>
        <dbReference type="HAMAP-Rule" id="MF_00185"/>
    </source>
</evidence>
<evidence type="ECO:0000256" key="11">
    <source>
        <dbReference type="RuleBase" id="RU003783"/>
    </source>
</evidence>
<proteinExistence type="inferred from homology"/>
<evidence type="ECO:0000256" key="8">
    <source>
        <dbReference type="ARBA" id="ARBA00022842"/>
    </source>
</evidence>
<evidence type="ECO:0000256" key="2">
    <source>
        <dbReference type="ARBA" id="ARBA00003213"/>
    </source>
</evidence>
<dbReference type="Pfam" id="PF01715">
    <property type="entry name" value="IPPT"/>
    <property type="match status" value="1"/>
</dbReference>
<keyword evidence="5 10" id="KW-0819">tRNA processing</keyword>
<evidence type="ECO:0000313" key="15">
    <source>
        <dbReference type="Proteomes" id="UP000176786"/>
    </source>
</evidence>
<name>A0A1F5P4K6_9BACT</name>
<comment type="caution">
    <text evidence="14">The sequence shown here is derived from an EMBL/GenBank/DDBJ whole genome shotgun (WGS) entry which is preliminary data.</text>
</comment>
<dbReference type="InterPro" id="IPR039657">
    <property type="entry name" value="Dimethylallyltransferase"/>
</dbReference>
<dbReference type="AlphaFoldDB" id="A0A1F5P4K6"/>
<feature type="site" description="Interaction with substrate tRNA" evidence="10">
    <location>
        <position position="128"/>
    </location>
</feature>
<comment type="similarity">
    <text evidence="3 10 13">Belongs to the IPP transferase family.</text>
</comment>
<dbReference type="GO" id="GO:0006400">
    <property type="term" value="P:tRNA modification"/>
    <property type="evidence" value="ECO:0007669"/>
    <property type="project" value="TreeGrafter"/>
</dbReference>
<evidence type="ECO:0000256" key="12">
    <source>
        <dbReference type="RuleBase" id="RU003784"/>
    </source>
</evidence>
<evidence type="ECO:0000256" key="4">
    <source>
        <dbReference type="ARBA" id="ARBA00022679"/>
    </source>
</evidence>
<dbReference type="InterPro" id="IPR027417">
    <property type="entry name" value="P-loop_NTPase"/>
</dbReference>
<dbReference type="NCBIfam" id="TIGR00174">
    <property type="entry name" value="miaA"/>
    <property type="match status" value="1"/>
</dbReference>
<dbReference type="PANTHER" id="PTHR11088">
    <property type="entry name" value="TRNA DIMETHYLALLYLTRANSFERASE"/>
    <property type="match status" value="1"/>
</dbReference>
<evidence type="ECO:0000313" key="14">
    <source>
        <dbReference type="EMBL" id="OGE84813.1"/>
    </source>
</evidence>
<evidence type="ECO:0000256" key="13">
    <source>
        <dbReference type="RuleBase" id="RU003785"/>
    </source>
</evidence>
<keyword evidence="6 10" id="KW-0547">Nucleotide-binding</keyword>
<dbReference type="Gene3D" id="3.40.50.300">
    <property type="entry name" value="P-loop containing nucleotide triphosphate hydrolases"/>
    <property type="match status" value="1"/>
</dbReference>
<evidence type="ECO:0000256" key="6">
    <source>
        <dbReference type="ARBA" id="ARBA00022741"/>
    </source>
</evidence>
<sequence length="300" mass="34181">MATRKRKIIAIVGPTASGKSSLGVELALKFSGEIISADSRQIYKGLNLSSGKITAEETKGIPHHMLDLADLRDEPLTLSEYLRLARLKISEIFSAGKVPFIVGGTGLYVTSLLEGYQVPEVTPNPGLREQLEVLSLEKLQNMYSALDSEGFKIIDTSNPRRLIRAIEVVMETKKPFFSQQKKGEIDFNYLILGISLSPEELRERVHKNIRRNFEAGMLDEIKKLHDHGVAWERLESLGLWPKIMAQLAKGEIEKDFALAQLENDTLDYARRQLTWWRKRDVVWIKNNKEAKQKTENFLQY</sequence>
<keyword evidence="4 10" id="KW-0808">Transferase</keyword>
<dbReference type="HAMAP" id="MF_00185">
    <property type="entry name" value="IPP_trans"/>
    <property type="match status" value="1"/>
</dbReference>